<dbReference type="OrthoDB" id="424012at2759"/>
<dbReference type="Gene3D" id="3.40.800.20">
    <property type="entry name" value="Histone deacetylase domain"/>
    <property type="match status" value="1"/>
</dbReference>
<keyword evidence="5" id="KW-1185">Reference proteome</keyword>
<feature type="compositionally biased region" description="Basic and acidic residues" evidence="2">
    <location>
        <begin position="42"/>
        <end position="51"/>
    </location>
</feature>
<comment type="catalytic activity">
    <reaction evidence="1">
        <text>N(6)-acetyl-L-lysyl-[histone] + H2O = L-lysyl-[histone] + acetate</text>
        <dbReference type="Rhea" id="RHEA:58196"/>
        <dbReference type="Rhea" id="RHEA-COMP:9845"/>
        <dbReference type="Rhea" id="RHEA-COMP:11338"/>
        <dbReference type="ChEBI" id="CHEBI:15377"/>
        <dbReference type="ChEBI" id="CHEBI:29969"/>
        <dbReference type="ChEBI" id="CHEBI:30089"/>
        <dbReference type="ChEBI" id="CHEBI:61930"/>
        <dbReference type="EC" id="3.5.1.98"/>
    </reaction>
</comment>
<evidence type="ECO:0000256" key="2">
    <source>
        <dbReference type="SAM" id="MobiDB-lite"/>
    </source>
</evidence>
<organism evidence="4 5">
    <name type="scientific">Portunus trituberculatus</name>
    <name type="common">Swimming crab</name>
    <name type="synonym">Neptunus trituberculatus</name>
    <dbReference type="NCBI Taxonomy" id="210409"/>
    <lineage>
        <taxon>Eukaryota</taxon>
        <taxon>Metazoa</taxon>
        <taxon>Ecdysozoa</taxon>
        <taxon>Arthropoda</taxon>
        <taxon>Crustacea</taxon>
        <taxon>Multicrustacea</taxon>
        <taxon>Malacostraca</taxon>
        <taxon>Eumalacostraca</taxon>
        <taxon>Eucarida</taxon>
        <taxon>Decapoda</taxon>
        <taxon>Pleocyemata</taxon>
        <taxon>Brachyura</taxon>
        <taxon>Eubrachyura</taxon>
        <taxon>Portunoidea</taxon>
        <taxon>Portunidae</taxon>
        <taxon>Portuninae</taxon>
        <taxon>Portunus</taxon>
    </lineage>
</organism>
<dbReference type="GO" id="GO:0141221">
    <property type="term" value="F:histone deacetylase activity, hydrolytic mechanism"/>
    <property type="evidence" value="ECO:0007669"/>
    <property type="project" value="UniProtKB-EC"/>
</dbReference>
<dbReference type="GO" id="GO:0000118">
    <property type="term" value="C:histone deacetylase complex"/>
    <property type="evidence" value="ECO:0007669"/>
    <property type="project" value="TreeGrafter"/>
</dbReference>
<dbReference type="SUPFAM" id="SSF52768">
    <property type="entry name" value="Arginase/deacetylase"/>
    <property type="match status" value="1"/>
</dbReference>
<dbReference type="Pfam" id="PF00850">
    <property type="entry name" value="Hist_deacetyl"/>
    <property type="match status" value="1"/>
</dbReference>
<dbReference type="GO" id="GO:0040029">
    <property type="term" value="P:epigenetic regulation of gene expression"/>
    <property type="evidence" value="ECO:0007669"/>
    <property type="project" value="TreeGrafter"/>
</dbReference>
<dbReference type="InterPro" id="IPR023801">
    <property type="entry name" value="His_deacetylse_dom"/>
</dbReference>
<dbReference type="PANTHER" id="PTHR10625">
    <property type="entry name" value="HISTONE DEACETYLASE HDAC1-RELATED"/>
    <property type="match status" value="1"/>
</dbReference>
<dbReference type="AlphaFoldDB" id="A0A5B7CL09"/>
<dbReference type="InterPro" id="IPR037138">
    <property type="entry name" value="His_deacetylse_dom_sf"/>
</dbReference>
<evidence type="ECO:0000313" key="4">
    <source>
        <dbReference type="EMBL" id="MPC09915.1"/>
    </source>
</evidence>
<evidence type="ECO:0000259" key="3">
    <source>
        <dbReference type="Pfam" id="PF00850"/>
    </source>
</evidence>
<dbReference type="EMBL" id="VSRR010000092">
    <property type="protein sequence ID" value="MPC09915.1"/>
    <property type="molecule type" value="Genomic_DNA"/>
</dbReference>
<sequence>MRHKRRKRQKVRRREMAEDKPQRKTSGRNPPGGSVAAAVADTDGKTKETVPRESGGGIGKNRRLASIRSRISIEELKNVYKRQVTLSQDDSAEPIFDPMAKCVEYVVVSVLPEDRSMCSECQELGLLQECERLECRAAKEEEVLNLHSPAHFGLLQTTSSITDQEKLEDLSSRFDSVYFHPGTFESALLAAGGTLDLVDAVASGRLQNGFAIVRPPGHHAMESEFCGYSFINNVALATRQALNTHGLSRILIVDWDVHHGQGTQQAFYSDPRVLYFSIHRYEHGSFWPNLRESNYDYIGQGNGKGFNFNVPLNSIGMANQDFLAILHQVLLPVAYEFGPELVIVSGGFDSAVGDSKASNGEMEVSPGLYAHLTSHLMTLAQGKVAVVLEGGYYLPSLAESAAMTLSALLGHPCPSLMDPIIQPSKR</sequence>
<proteinExistence type="predicted"/>
<feature type="region of interest" description="Disordered" evidence="2">
    <location>
        <begin position="1"/>
        <end position="61"/>
    </location>
</feature>
<dbReference type="InterPro" id="IPR023696">
    <property type="entry name" value="Ureohydrolase_dom_sf"/>
</dbReference>
<evidence type="ECO:0000313" key="5">
    <source>
        <dbReference type="Proteomes" id="UP000324222"/>
    </source>
</evidence>
<name>A0A5B7CL09_PORTR</name>
<accession>A0A5B7CL09</accession>
<dbReference type="Proteomes" id="UP000324222">
    <property type="component" value="Unassembled WGS sequence"/>
</dbReference>
<dbReference type="PRINTS" id="PR01270">
    <property type="entry name" value="HDASUPER"/>
</dbReference>
<reference evidence="4 5" key="1">
    <citation type="submission" date="2019-05" db="EMBL/GenBank/DDBJ databases">
        <title>Another draft genome of Portunus trituberculatus and its Hox gene families provides insights of decapod evolution.</title>
        <authorList>
            <person name="Jeong J.-H."/>
            <person name="Song I."/>
            <person name="Kim S."/>
            <person name="Choi T."/>
            <person name="Kim D."/>
            <person name="Ryu S."/>
            <person name="Kim W."/>
        </authorList>
    </citation>
    <scope>NUCLEOTIDE SEQUENCE [LARGE SCALE GENOMIC DNA]</scope>
    <source>
        <tissue evidence="4">Muscle</tissue>
    </source>
</reference>
<dbReference type="PANTHER" id="PTHR10625:SF38">
    <property type="entry name" value="HISTONE DEACETYLASE 6, ISOFORM G"/>
    <property type="match status" value="1"/>
</dbReference>
<evidence type="ECO:0000256" key="1">
    <source>
        <dbReference type="ARBA" id="ARBA00048287"/>
    </source>
</evidence>
<feature type="compositionally biased region" description="Basic residues" evidence="2">
    <location>
        <begin position="1"/>
        <end position="13"/>
    </location>
</feature>
<comment type="caution">
    <text evidence="4">The sequence shown here is derived from an EMBL/GenBank/DDBJ whole genome shotgun (WGS) entry which is preliminary data.</text>
</comment>
<dbReference type="InterPro" id="IPR000286">
    <property type="entry name" value="HDACs"/>
</dbReference>
<gene>
    <name evidence="4" type="primary">HDAC10</name>
    <name evidence="4" type="ORF">E2C01_002536</name>
</gene>
<feature type="domain" description="Histone deacetylase" evidence="3">
    <location>
        <begin position="117"/>
        <end position="407"/>
    </location>
</feature>
<protein>
    <submittedName>
        <fullName evidence="4">Histone deacetylase 10</fullName>
    </submittedName>
</protein>